<gene>
    <name evidence="1" type="ORF">OBE_08066</name>
</gene>
<dbReference type="AlphaFoldDB" id="K1SNP9"/>
<comment type="caution">
    <text evidence="1">The sequence shown here is derived from an EMBL/GenBank/DDBJ whole genome shotgun (WGS) entry which is preliminary data.</text>
</comment>
<dbReference type="InterPro" id="IPR023093">
    <property type="entry name" value="ScpA-like_C"/>
</dbReference>
<accession>K1SNP9</accession>
<dbReference type="PANTHER" id="PTHR33969:SF2">
    <property type="entry name" value="SEGREGATION AND CONDENSATION PROTEIN A"/>
    <property type="match status" value="1"/>
</dbReference>
<proteinExistence type="predicted"/>
<feature type="non-terminal residue" evidence="1">
    <location>
        <position position="189"/>
    </location>
</feature>
<feature type="non-terminal residue" evidence="1">
    <location>
        <position position="1"/>
    </location>
</feature>
<dbReference type="EMBL" id="AJWZ01005554">
    <property type="protein sequence ID" value="EKC62257.1"/>
    <property type="molecule type" value="Genomic_DNA"/>
</dbReference>
<dbReference type="Pfam" id="PF02616">
    <property type="entry name" value="SMC_ScpA"/>
    <property type="match status" value="1"/>
</dbReference>
<dbReference type="Gene3D" id="1.10.10.580">
    <property type="entry name" value="Structural maintenance of chromosome 1. Chain E"/>
    <property type="match status" value="1"/>
</dbReference>
<reference evidence="1" key="1">
    <citation type="journal article" date="2013" name="Environ. Microbiol.">
        <title>Microbiota from the distal guts of lean and obese adolescents exhibit partial functional redundancy besides clear differences in community structure.</title>
        <authorList>
            <person name="Ferrer M."/>
            <person name="Ruiz A."/>
            <person name="Lanza F."/>
            <person name="Haange S.B."/>
            <person name="Oberbach A."/>
            <person name="Till H."/>
            <person name="Bargiela R."/>
            <person name="Campoy C."/>
            <person name="Segura M.T."/>
            <person name="Richter M."/>
            <person name="von Bergen M."/>
            <person name="Seifert J."/>
            <person name="Suarez A."/>
        </authorList>
    </citation>
    <scope>NUCLEOTIDE SEQUENCE</scope>
</reference>
<protein>
    <submittedName>
        <fullName evidence="1">Chromosome segregation and condensation protein ScpA</fullName>
    </submittedName>
</protein>
<dbReference type="InterPro" id="IPR003768">
    <property type="entry name" value="ScpA"/>
</dbReference>
<name>K1SNP9_9ZZZZ</name>
<organism evidence="1">
    <name type="scientific">human gut metagenome</name>
    <dbReference type="NCBI Taxonomy" id="408170"/>
    <lineage>
        <taxon>unclassified sequences</taxon>
        <taxon>metagenomes</taxon>
        <taxon>organismal metagenomes</taxon>
    </lineage>
</organism>
<dbReference type="PANTHER" id="PTHR33969">
    <property type="entry name" value="SEGREGATION AND CONDENSATION PROTEIN A"/>
    <property type="match status" value="1"/>
</dbReference>
<evidence type="ECO:0000313" key="1">
    <source>
        <dbReference type="EMBL" id="EKC62257.1"/>
    </source>
</evidence>
<sequence length="189" mass="21354">RMQDEDMYVASEFLEMAARLVYLKTVSLLPVHEEADELKRELTGELIEYRDCKLMAEKLSQRTDGFDHFVREPMKIETDPTYTRVHDGAELLRAYLAAAGRKLRNLPPPIEAFREIVAKKIVSVGSKIRSIYKKFASVGSKRKFTDLFSDAQSRSDMVATFLAVLELAKDKKVMVSGDGGDTSIELLST</sequence>